<feature type="signal peptide" evidence="5">
    <location>
        <begin position="1"/>
        <end position="17"/>
    </location>
</feature>
<protein>
    <submittedName>
        <fullName evidence="7">NlpC/P60-like cell-wall peptidase</fullName>
    </submittedName>
</protein>
<keyword evidence="2" id="KW-0645">Protease</keyword>
<dbReference type="InterPro" id="IPR038765">
    <property type="entry name" value="Papain-like_cys_pep_sf"/>
</dbReference>
<proteinExistence type="inferred from homology"/>
<gene>
    <name evidence="7" type="ORF">MAC_01451</name>
</gene>
<dbReference type="InterPro" id="IPR000064">
    <property type="entry name" value="NLP_P60_dom"/>
</dbReference>
<keyword evidence="3" id="KW-0378">Hydrolase</keyword>
<evidence type="ECO:0000259" key="6">
    <source>
        <dbReference type="Pfam" id="PF00877"/>
    </source>
</evidence>
<evidence type="ECO:0000256" key="5">
    <source>
        <dbReference type="SAM" id="SignalP"/>
    </source>
</evidence>
<keyword evidence="5" id="KW-0732">Signal</keyword>
<dbReference type="SUPFAM" id="SSF54001">
    <property type="entry name" value="Cysteine proteinases"/>
    <property type="match status" value="1"/>
</dbReference>
<dbReference type="OMA" id="DMLFWAT"/>
<feature type="domain" description="NlpC/P60" evidence="6">
    <location>
        <begin position="46"/>
        <end position="81"/>
    </location>
</feature>
<evidence type="ECO:0000256" key="4">
    <source>
        <dbReference type="ARBA" id="ARBA00022807"/>
    </source>
</evidence>
<dbReference type="GO" id="GO:0006508">
    <property type="term" value="P:proteolysis"/>
    <property type="evidence" value="ECO:0007669"/>
    <property type="project" value="UniProtKB-KW"/>
</dbReference>
<dbReference type="EMBL" id="GL698475">
    <property type="protein sequence ID" value="EFY92485.1"/>
    <property type="molecule type" value="Genomic_DNA"/>
</dbReference>
<reference evidence="7 8" key="1">
    <citation type="journal article" date="2011" name="PLoS Genet.">
        <title>Genome sequencing and comparative transcriptomics of the model entomopathogenic fungi Metarhizium anisopliae and M. acridum.</title>
        <authorList>
            <person name="Gao Q."/>
            <person name="Jin K."/>
            <person name="Ying S.H."/>
            <person name="Zhang Y."/>
            <person name="Xiao G."/>
            <person name="Shang Y."/>
            <person name="Duan Z."/>
            <person name="Hu X."/>
            <person name="Xie X.Q."/>
            <person name="Zhou G."/>
            <person name="Peng G."/>
            <person name="Luo Z."/>
            <person name="Huang W."/>
            <person name="Wang B."/>
            <person name="Fang W."/>
            <person name="Wang S."/>
            <person name="Zhong Y."/>
            <person name="Ma L.J."/>
            <person name="St Leger R.J."/>
            <person name="Zhao G.P."/>
            <person name="Pei Y."/>
            <person name="Feng M.G."/>
            <person name="Xia Y."/>
            <person name="Wang C."/>
        </authorList>
    </citation>
    <scope>NUCLEOTIDE SEQUENCE [LARGE SCALE GENOMIC DNA]</scope>
    <source>
        <strain evidence="7 8">CQMa 102</strain>
    </source>
</reference>
<dbReference type="PANTHER" id="PTHR47359:SF3">
    <property type="entry name" value="NLP_P60 DOMAIN-CONTAINING PROTEIN-RELATED"/>
    <property type="match status" value="1"/>
</dbReference>
<dbReference type="OrthoDB" id="2251794at2759"/>
<feature type="chain" id="PRO_5003238193" evidence="5">
    <location>
        <begin position="18"/>
        <end position="135"/>
    </location>
</feature>
<dbReference type="InParanoid" id="E9DV61"/>
<dbReference type="STRING" id="655827.E9DV61"/>
<keyword evidence="8" id="KW-1185">Reference proteome</keyword>
<dbReference type="PANTHER" id="PTHR47359">
    <property type="entry name" value="PEPTIDOGLYCAN DL-ENDOPEPTIDASE CWLO"/>
    <property type="match status" value="1"/>
</dbReference>
<dbReference type="eggNOG" id="ENOG502SBVQ">
    <property type="taxonomic scope" value="Eukaryota"/>
</dbReference>
<name>E9DV61_METAQ</name>
<evidence type="ECO:0000256" key="3">
    <source>
        <dbReference type="ARBA" id="ARBA00022801"/>
    </source>
</evidence>
<accession>E9DV61</accession>
<evidence type="ECO:0000256" key="1">
    <source>
        <dbReference type="ARBA" id="ARBA00007074"/>
    </source>
</evidence>
<dbReference type="Gene3D" id="3.90.1720.10">
    <property type="entry name" value="endopeptidase domain like (from Nostoc punctiforme)"/>
    <property type="match status" value="1"/>
</dbReference>
<dbReference type="Pfam" id="PF00877">
    <property type="entry name" value="NLPC_P60"/>
    <property type="match status" value="1"/>
</dbReference>
<dbReference type="AlphaFoldDB" id="E9DV61"/>
<keyword evidence="4" id="KW-0788">Thiol protease</keyword>
<sequence length="135" mass="14281">MKSSSLFTVFLAAGAYAMPTTAEAEDAGLEKRTGPGIVAAAEKMKGKPYVWGGGDIHGPTNGGFDCSGLTQYSVYQAQKTEIRGGNCKTGVVHVGIFTRPGWMVNAAHTGVPVRDQKIWTLSGGESICPDAVRFW</sequence>
<evidence type="ECO:0000256" key="2">
    <source>
        <dbReference type="ARBA" id="ARBA00022670"/>
    </source>
</evidence>
<dbReference type="GO" id="GO:0008234">
    <property type="term" value="F:cysteine-type peptidase activity"/>
    <property type="evidence" value="ECO:0007669"/>
    <property type="project" value="UniProtKB-KW"/>
</dbReference>
<dbReference type="HOGENOM" id="CLU_066031_1_0_1"/>
<evidence type="ECO:0000313" key="7">
    <source>
        <dbReference type="EMBL" id="EFY92485.1"/>
    </source>
</evidence>
<dbReference type="Proteomes" id="UP000002499">
    <property type="component" value="Unassembled WGS sequence"/>
</dbReference>
<dbReference type="InterPro" id="IPR051794">
    <property type="entry name" value="PG_Endopeptidase_C40"/>
</dbReference>
<evidence type="ECO:0000313" key="8">
    <source>
        <dbReference type="Proteomes" id="UP000002499"/>
    </source>
</evidence>
<comment type="similarity">
    <text evidence="1">Belongs to the peptidase C40 family.</text>
</comment>
<organism evidence="8">
    <name type="scientific">Metarhizium acridum (strain CQMa 102)</name>
    <dbReference type="NCBI Taxonomy" id="655827"/>
    <lineage>
        <taxon>Eukaryota</taxon>
        <taxon>Fungi</taxon>
        <taxon>Dikarya</taxon>
        <taxon>Ascomycota</taxon>
        <taxon>Pezizomycotina</taxon>
        <taxon>Sordariomycetes</taxon>
        <taxon>Hypocreomycetidae</taxon>
        <taxon>Hypocreales</taxon>
        <taxon>Clavicipitaceae</taxon>
        <taxon>Metarhizium</taxon>
    </lineage>
</organism>